<dbReference type="AlphaFoldDB" id="Q6LG89"/>
<dbReference type="NCBIfam" id="NF009466">
    <property type="entry name" value="PRK12826.1-2"/>
    <property type="match status" value="1"/>
</dbReference>
<evidence type="ECO:0000256" key="2">
    <source>
        <dbReference type="ARBA" id="ARBA00023002"/>
    </source>
</evidence>
<dbReference type="InterPro" id="IPR050259">
    <property type="entry name" value="SDR"/>
</dbReference>
<dbReference type="InterPro" id="IPR011283">
    <property type="entry name" value="Acetoacetyl-CoA_reductase"/>
</dbReference>
<dbReference type="InterPro" id="IPR036291">
    <property type="entry name" value="NAD(P)-bd_dom_sf"/>
</dbReference>
<dbReference type="InterPro" id="IPR020904">
    <property type="entry name" value="Sc_DH/Rdtase_CS"/>
</dbReference>
<dbReference type="Gene3D" id="3.40.50.720">
    <property type="entry name" value="NAD(P)-binding Rossmann-like Domain"/>
    <property type="match status" value="1"/>
</dbReference>
<comment type="similarity">
    <text evidence="1">Belongs to the short-chain dehydrogenases/reductases (SDR) family.</text>
</comment>
<proteinExistence type="inferred from homology"/>
<accession>Q6LG89</accession>
<dbReference type="GO" id="GO:0032787">
    <property type="term" value="P:monocarboxylic acid metabolic process"/>
    <property type="evidence" value="ECO:0007669"/>
    <property type="project" value="UniProtKB-ARBA"/>
</dbReference>
<dbReference type="InterPro" id="IPR002347">
    <property type="entry name" value="SDR_fam"/>
</dbReference>
<dbReference type="PRINTS" id="PR00081">
    <property type="entry name" value="GDHRDH"/>
</dbReference>
<dbReference type="Pfam" id="PF13561">
    <property type="entry name" value="adh_short_C2"/>
    <property type="match status" value="1"/>
</dbReference>
<evidence type="ECO:0000313" key="4">
    <source>
        <dbReference type="Proteomes" id="UP000000593"/>
    </source>
</evidence>
<keyword evidence="4" id="KW-1185">Reference proteome</keyword>
<dbReference type="PROSITE" id="PS00061">
    <property type="entry name" value="ADH_SHORT"/>
    <property type="match status" value="1"/>
</dbReference>
<sequence>MMSAESFKMNKKALVTGAKGGIGSSITKGLVEAGYRVIATYFPNGEAKAKEWFEENNYSEDQVRLFPLDVTDTSFCKEALATLLQEEGNIDVLVNNAGITRDSTFKRMSAAQWNEVINTNLNSLFNVTHPLFDSMCQHGNARIINITSVNGLKGQFGQANYSAAKAGMIGFTKALAAEGARSGVTVNAIAPGYTGTPMVEAIKPEVLDSIKAEIPMKRLAMPQEIAGAVTFLASDAAAYITGETLSVNGGLYMN</sequence>
<dbReference type="PANTHER" id="PTHR42879:SF2">
    <property type="entry name" value="3-OXOACYL-[ACYL-CARRIER-PROTEIN] REDUCTASE FABG"/>
    <property type="match status" value="1"/>
</dbReference>
<dbReference type="EMBL" id="CR378680">
    <property type="protein sequence ID" value="CAG23691.1"/>
    <property type="molecule type" value="Genomic_DNA"/>
</dbReference>
<dbReference type="GO" id="GO:0042619">
    <property type="term" value="P:poly-hydroxybutyrate biosynthetic process"/>
    <property type="evidence" value="ECO:0007669"/>
    <property type="project" value="InterPro"/>
</dbReference>
<name>Q6LG89_PHOPR</name>
<organism evidence="3 4">
    <name type="scientific">Photobacterium profundum (strain SS9)</name>
    <dbReference type="NCBI Taxonomy" id="298386"/>
    <lineage>
        <taxon>Bacteria</taxon>
        <taxon>Pseudomonadati</taxon>
        <taxon>Pseudomonadota</taxon>
        <taxon>Gammaproteobacteria</taxon>
        <taxon>Vibrionales</taxon>
        <taxon>Vibrionaceae</taxon>
        <taxon>Photobacterium</taxon>
    </lineage>
</organism>
<dbReference type="eggNOG" id="COG1028">
    <property type="taxonomic scope" value="Bacteria"/>
</dbReference>
<dbReference type="CDD" id="cd05333">
    <property type="entry name" value="BKR_SDR_c"/>
    <property type="match status" value="1"/>
</dbReference>
<dbReference type="GO" id="GO:0018454">
    <property type="term" value="F:acetoacetyl-CoA reductase activity"/>
    <property type="evidence" value="ECO:0007669"/>
    <property type="project" value="InterPro"/>
</dbReference>
<dbReference type="FunFam" id="3.40.50.720:FF:000173">
    <property type="entry name" value="3-oxoacyl-[acyl-carrier protein] reductase"/>
    <property type="match status" value="1"/>
</dbReference>
<dbReference type="NCBIfam" id="NF009464">
    <property type="entry name" value="PRK12824.1"/>
    <property type="match status" value="1"/>
</dbReference>
<dbReference type="NCBIfam" id="TIGR01829">
    <property type="entry name" value="AcAcCoA_reduct"/>
    <property type="match status" value="1"/>
</dbReference>
<gene>
    <name evidence="3" type="primary">PHBB</name>
    <name evidence="3" type="ordered locus">PBPRB1841</name>
</gene>
<dbReference type="KEGG" id="ppr:PBPRB1841"/>
<dbReference type="PANTHER" id="PTHR42879">
    <property type="entry name" value="3-OXOACYL-(ACYL-CARRIER-PROTEIN) REDUCTASE"/>
    <property type="match status" value="1"/>
</dbReference>
<dbReference type="GO" id="GO:0005737">
    <property type="term" value="C:cytoplasm"/>
    <property type="evidence" value="ECO:0007669"/>
    <property type="project" value="InterPro"/>
</dbReference>
<evidence type="ECO:0000256" key="1">
    <source>
        <dbReference type="ARBA" id="ARBA00006484"/>
    </source>
</evidence>
<dbReference type="PRINTS" id="PR00080">
    <property type="entry name" value="SDRFAMILY"/>
</dbReference>
<evidence type="ECO:0000313" key="3">
    <source>
        <dbReference type="EMBL" id="CAG23691.1"/>
    </source>
</evidence>
<protein>
    <submittedName>
        <fullName evidence="3">Acetoacetyl-CoA reductase</fullName>
    </submittedName>
</protein>
<dbReference type="STRING" id="298386.PBPRB1841"/>
<dbReference type="SUPFAM" id="SSF51735">
    <property type="entry name" value="NAD(P)-binding Rossmann-fold domains"/>
    <property type="match status" value="1"/>
</dbReference>
<reference evidence="4" key="1">
    <citation type="journal article" date="2005" name="Science">
        <title>Life at depth: Photobacterium profundum genome sequence and expression analysis.</title>
        <authorList>
            <person name="Vezzi A."/>
            <person name="Campanaro S."/>
            <person name="D'Angelo M."/>
            <person name="Simonato F."/>
            <person name="Vitulo N."/>
            <person name="Lauro F.M."/>
            <person name="Cestaro A."/>
            <person name="Malacrida G."/>
            <person name="Simionati B."/>
            <person name="Cannata N."/>
            <person name="Romualdi C."/>
            <person name="Bartlett D.H."/>
            <person name="Valle G."/>
        </authorList>
    </citation>
    <scope>NUCLEOTIDE SEQUENCE [LARGE SCALE GENOMIC DNA]</scope>
    <source>
        <strain evidence="4">ATCC BAA-1253 / SS9</strain>
    </source>
</reference>
<dbReference type="HOGENOM" id="CLU_010194_1_3_6"/>
<dbReference type="Proteomes" id="UP000000593">
    <property type="component" value="Chromosome 2"/>
</dbReference>
<keyword evidence="2" id="KW-0560">Oxidoreductase</keyword>